<organism evidence="6 7">
    <name type="scientific">Celeribacter baekdonensis</name>
    <dbReference type="NCBI Taxonomy" id="875171"/>
    <lineage>
        <taxon>Bacteria</taxon>
        <taxon>Pseudomonadati</taxon>
        <taxon>Pseudomonadota</taxon>
        <taxon>Alphaproteobacteria</taxon>
        <taxon>Rhodobacterales</taxon>
        <taxon>Roseobacteraceae</taxon>
        <taxon>Celeribacter</taxon>
    </lineage>
</organism>
<name>A0A1G7R7T1_9RHOB</name>
<evidence type="ECO:0000256" key="1">
    <source>
        <dbReference type="ARBA" id="ARBA00022630"/>
    </source>
</evidence>
<evidence type="ECO:0000256" key="3">
    <source>
        <dbReference type="ARBA" id="ARBA00023002"/>
    </source>
</evidence>
<dbReference type="GO" id="GO:0004497">
    <property type="term" value="F:monooxygenase activity"/>
    <property type="evidence" value="ECO:0007669"/>
    <property type="project" value="UniProtKB-KW"/>
</dbReference>
<dbReference type="GO" id="GO:0016705">
    <property type="term" value="F:oxidoreductase activity, acting on paired donors, with incorporation or reduction of molecular oxygen"/>
    <property type="evidence" value="ECO:0007669"/>
    <property type="project" value="InterPro"/>
</dbReference>
<dbReference type="OrthoDB" id="9779442at2"/>
<dbReference type="SUPFAM" id="SSF51679">
    <property type="entry name" value="Bacterial luciferase-like"/>
    <property type="match status" value="1"/>
</dbReference>
<sequence length="362" mass="40041">MTKNKMFQKEGFKLGTFSSNCSSGMTVSKAPERWVNSWENNLKLGKMLDEAGMDFILPIARWIGYGGETDFHGSVLETVTWATALLANTKDISVFATIHTAANHPVVVAKQIATMDQIGAGRAGLNIVAGWNKPEYEALGLTLPDDHESRYGYAQEWFDIVQKLWTSHEHFDWDGASFTLKGVKGDPWPIEGSVPILNAAGSGLGREFATQNANYLFTPAIDLTRSVNEIKELKQKATDKGRDVGVLTFSHVICRPTEEEARAYHDKIMSEIDWPAVDNLVNLQFAHAQSFPHDLLAQIRDVMALGHGGFPLIGTPRQVADGIIKLHDTGFAGTTLSFVDYVEEFPYFRDEVLPLLAEAGIR</sequence>
<accession>A0A1G7R7T1</accession>
<evidence type="ECO:0000313" key="6">
    <source>
        <dbReference type="EMBL" id="SDG06744.1"/>
    </source>
</evidence>
<evidence type="ECO:0000256" key="4">
    <source>
        <dbReference type="ARBA" id="ARBA00023033"/>
    </source>
</evidence>
<dbReference type="RefSeq" id="WP_074646346.1">
    <property type="nucleotide sequence ID" value="NZ_FNBL01000011.1"/>
</dbReference>
<gene>
    <name evidence="6" type="ORF">SAMN04488117_11161</name>
</gene>
<dbReference type="PANTHER" id="PTHR42847:SF4">
    <property type="entry name" value="ALKANESULFONATE MONOOXYGENASE-RELATED"/>
    <property type="match status" value="1"/>
</dbReference>
<keyword evidence="4 6" id="KW-0503">Monooxygenase</keyword>
<proteinExistence type="predicted"/>
<dbReference type="CDD" id="cd01094">
    <property type="entry name" value="Alkanesulfonate_monoxygenase"/>
    <property type="match status" value="1"/>
</dbReference>
<keyword evidence="1" id="KW-0285">Flavoprotein</keyword>
<evidence type="ECO:0000259" key="5">
    <source>
        <dbReference type="Pfam" id="PF00296"/>
    </source>
</evidence>
<dbReference type="Gene3D" id="3.20.20.30">
    <property type="entry name" value="Luciferase-like domain"/>
    <property type="match status" value="1"/>
</dbReference>
<dbReference type="InterPro" id="IPR011251">
    <property type="entry name" value="Luciferase-like_dom"/>
</dbReference>
<dbReference type="AlphaFoldDB" id="A0A1G7R7T1"/>
<reference evidence="6 7" key="1">
    <citation type="submission" date="2016-10" db="EMBL/GenBank/DDBJ databases">
        <authorList>
            <person name="de Groot N.N."/>
        </authorList>
    </citation>
    <scope>NUCLEOTIDE SEQUENCE [LARGE SCALE GENOMIC DNA]</scope>
    <source>
        <strain evidence="6 7">DSM 27375</strain>
    </source>
</reference>
<dbReference type="InterPro" id="IPR036661">
    <property type="entry name" value="Luciferase-like_sf"/>
</dbReference>
<keyword evidence="3" id="KW-0560">Oxidoreductase</keyword>
<evidence type="ECO:0000256" key="2">
    <source>
        <dbReference type="ARBA" id="ARBA00022643"/>
    </source>
</evidence>
<dbReference type="EMBL" id="FNBL01000011">
    <property type="protein sequence ID" value="SDG06744.1"/>
    <property type="molecule type" value="Genomic_DNA"/>
</dbReference>
<feature type="domain" description="Luciferase-like" evidence="5">
    <location>
        <begin position="13"/>
        <end position="331"/>
    </location>
</feature>
<dbReference type="Proteomes" id="UP000182284">
    <property type="component" value="Unassembled WGS sequence"/>
</dbReference>
<dbReference type="PANTHER" id="PTHR42847">
    <property type="entry name" value="ALKANESULFONATE MONOOXYGENASE"/>
    <property type="match status" value="1"/>
</dbReference>
<evidence type="ECO:0000313" key="7">
    <source>
        <dbReference type="Proteomes" id="UP000182284"/>
    </source>
</evidence>
<dbReference type="Pfam" id="PF00296">
    <property type="entry name" value="Bac_luciferase"/>
    <property type="match status" value="1"/>
</dbReference>
<dbReference type="InterPro" id="IPR050172">
    <property type="entry name" value="SsuD_RutA_monooxygenase"/>
</dbReference>
<protein>
    <submittedName>
        <fullName evidence="6">Flavin-dependent oxidoreductase, luciferase family (Includes alkanesulfonate monooxygenase SsuD and methylene tetrahydromethanopterin reductase)</fullName>
    </submittedName>
</protein>
<keyword evidence="2" id="KW-0288">FMN</keyword>